<dbReference type="Proteomes" id="UP000031364">
    <property type="component" value="Unassembled WGS sequence"/>
</dbReference>
<evidence type="ECO:0000313" key="2">
    <source>
        <dbReference type="Proteomes" id="UP000031364"/>
    </source>
</evidence>
<dbReference type="EMBL" id="JNFP01000065">
    <property type="protein sequence ID" value="KIA60565.1"/>
    <property type="molecule type" value="Genomic_DNA"/>
</dbReference>
<keyword evidence="2" id="KW-1185">Reference proteome</keyword>
<organism evidence="1 2">
    <name type="scientific">Nocardia vulneris</name>
    <dbReference type="NCBI Taxonomy" id="1141657"/>
    <lineage>
        <taxon>Bacteria</taxon>
        <taxon>Bacillati</taxon>
        <taxon>Actinomycetota</taxon>
        <taxon>Actinomycetes</taxon>
        <taxon>Mycobacteriales</taxon>
        <taxon>Nocardiaceae</taxon>
        <taxon>Nocardia</taxon>
    </lineage>
</organism>
<evidence type="ECO:0008006" key="3">
    <source>
        <dbReference type="Google" id="ProtNLM"/>
    </source>
</evidence>
<evidence type="ECO:0000313" key="1">
    <source>
        <dbReference type="EMBL" id="KIA60565.1"/>
    </source>
</evidence>
<sequence>MRSDDGTFKLGQQWRCASCGRIETVSWDDELRRMAGLPDIRISQDGVSTLLCDDCSFDSC</sequence>
<proteinExistence type="predicted"/>
<reference evidence="1 2" key="1">
    <citation type="journal article" date="2014" name="Int. J. Syst. Evol. Microbiol.">
        <title>Nocardia vulneris sp. nov., isolated from wounds of human patients in North America.</title>
        <authorList>
            <person name="Lasker B.A."/>
            <person name="Bell M."/>
            <person name="Klenk H.P."/>
            <person name="Sproer C."/>
            <person name="Schumann C."/>
            <person name="Schumann P."/>
            <person name="Brown J.M."/>
        </authorList>
    </citation>
    <scope>NUCLEOTIDE SEQUENCE [LARGE SCALE GENOMIC DNA]</scope>
    <source>
        <strain evidence="1 2">W9851</strain>
    </source>
</reference>
<protein>
    <recommendedName>
        <fullName evidence="3">DNA-binding protein</fullName>
    </recommendedName>
</protein>
<comment type="caution">
    <text evidence="1">The sequence shown here is derived from an EMBL/GenBank/DDBJ whole genome shotgun (WGS) entry which is preliminary data.</text>
</comment>
<gene>
    <name evidence="1" type="ORF">FG87_36235</name>
</gene>
<name>A0ABR4Z5E5_9NOCA</name>
<accession>A0ABR4Z5E5</accession>